<comment type="caution">
    <text evidence="5">The sequence shown here is derived from an EMBL/GenBank/DDBJ whole genome shotgun (WGS) entry which is preliminary data.</text>
</comment>
<dbReference type="PANTHER" id="PTHR21245">
    <property type="entry name" value="HETEROGENEOUS NUCLEAR RIBONUCLEOPROTEIN"/>
    <property type="match status" value="1"/>
</dbReference>
<dbReference type="GO" id="GO:0003723">
    <property type="term" value="F:RNA binding"/>
    <property type="evidence" value="ECO:0007669"/>
    <property type="project" value="UniProtKB-UniRule"/>
</dbReference>
<dbReference type="PROSITE" id="PS50102">
    <property type="entry name" value="RRM"/>
    <property type="match status" value="3"/>
</dbReference>
<dbReference type="CDD" id="cd00590">
    <property type="entry name" value="RRM_SF"/>
    <property type="match status" value="2"/>
</dbReference>
<feature type="compositionally biased region" description="Polar residues" evidence="3">
    <location>
        <begin position="359"/>
        <end position="369"/>
    </location>
</feature>
<keyword evidence="1 2" id="KW-0694">RNA-binding</keyword>
<feature type="compositionally biased region" description="Polar residues" evidence="3">
    <location>
        <begin position="53"/>
        <end position="63"/>
    </location>
</feature>
<dbReference type="EMBL" id="JBGMDY010000005">
    <property type="protein sequence ID" value="KAL2333777.1"/>
    <property type="molecule type" value="Genomic_DNA"/>
</dbReference>
<evidence type="ECO:0000256" key="3">
    <source>
        <dbReference type="SAM" id="MobiDB-lite"/>
    </source>
</evidence>
<dbReference type="AlphaFoldDB" id="A0ABD1MD95"/>
<feature type="domain" description="RRM" evidence="4">
    <location>
        <begin position="451"/>
        <end position="528"/>
    </location>
</feature>
<dbReference type="FunFam" id="3.30.70.330:FF:000187">
    <property type="entry name" value="Heterogeneous nuclear ribonucleoprotein Q"/>
    <property type="match status" value="1"/>
</dbReference>
<dbReference type="Pfam" id="PF00076">
    <property type="entry name" value="RRM_1"/>
    <property type="match status" value="3"/>
</dbReference>
<feature type="compositionally biased region" description="Basic residues" evidence="3">
    <location>
        <begin position="71"/>
        <end position="82"/>
    </location>
</feature>
<feature type="domain" description="RRM" evidence="4">
    <location>
        <begin position="628"/>
        <end position="708"/>
    </location>
</feature>
<feature type="region of interest" description="Disordered" evidence="3">
    <location>
        <begin position="251"/>
        <end position="433"/>
    </location>
</feature>
<dbReference type="FunFam" id="3.30.70.330:FF:000816">
    <property type="entry name" value="Heterogeneous nuclear ribonucleoprotein Q"/>
    <property type="match status" value="1"/>
</dbReference>
<name>A0ABD1MD95_9FABA</name>
<dbReference type="Gene3D" id="3.30.70.330">
    <property type="match status" value="3"/>
</dbReference>
<dbReference type="InterPro" id="IPR035979">
    <property type="entry name" value="RBD_domain_sf"/>
</dbReference>
<dbReference type="FunFam" id="3.30.70.330:FF:001127">
    <property type="entry name" value="Heterogeneous nuclear ribonucleoprotein Q"/>
    <property type="match status" value="1"/>
</dbReference>
<proteinExistence type="predicted"/>
<feature type="compositionally biased region" description="Acidic residues" evidence="3">
    <location>
        <begin position="409"/>
        <end position="432"/>
    </location>
</feature>
<feature type="compositionally biased region" description="Basic and acidic residues" evidence="3">
    <location>
        <begin position="251"/>
        <end position="358"/>
    </location>
</feature>
<keyword evidence="6" id="KW-1185">Reference proteome</keyword>
<evidence type="ECO:0000259" key="4">
    <source>
        <dbReference type="PROSITE" id="PS50102"/>
    </source>
</evidence>
<dbReference type="InterPro" id="IPR012677">
    <property type="entry name" value="Nucleotide-bd_a/b_plait_sf"/>
</dbReference>
<dbReference type="SUPFAM" id="SSF54928">
    <property type="entry name" value="RNA-binding domain, RBD"/>
    <property type="match status" value="2"/>
</dbReference>
<dbReference type="Proteomes" id="UP001603857">
    <property type="component" value="Unassembled WGS sequence"/>
</dbReference>
<gene>
    <name evidence="5" type="ORF">Fmac_014990</name>
</gene>
<sequence length="947" mass="105470">MRTRNADSTSKSTTPKKTPPPPRKSPAAKRTAATKTRITKKKKEVSPAADPNLDQSPPEQKSLGSGSGTKSGKRKGPGRPRTKPIDTPNLEAQCVAVADETPIEDNTGTAERVGDVEVVDAGDVEGEKEGGQGVGYVELSDEMEQKSVEVDEPVDEKVCELVKGNDMMEVEVTGSQDAFVSFKQSGRPIVDLNISADNEDCTGEKEGEKGMEEVKEWEGYKGHEDLKETEGDKGQEELKVKVGDEGKDVLAKQGLKENEELKLKEMEGVKRKEELREAEGDIGKEELREPEGDIGKEELKELEGEKGKKELKELEEKGTEESKEQEGEKGREELMEQEKHKGMGQMKEQDLEKAKGEETNFSGHKQNIESFGAEVKAQMQKDADPIKDGEGPLSGEKLDLGEQGRVELVEEDPEEDSEEDPEEPPEETEAMEEEHRQLEAIANQRKIKKEHEIFVGGLDRDATEEDLRKVFQRIGEIVEVRLHKNSSNKNKGYAFVKFANKENAKKALSEMKNPVIHGKRCGTAPSEDNDTLFLGNICNTWTKEAIKQKLKDYGVEGVENITLVPDVQHEGLSRGFAFLEFSCHADAMLAYKRLQKPDVIFGHTERTAKVAFAEPIREPDPEIMAQVKSVFINGLPPHWDEEHVRELFKTYGEIVRIVLARNMSTAKRKDYGFVDFCTHEAAVACVDGVNKSELGDGASKIKVRARLSNPLPKTQAVKGGMCGGFRIGHARSGAFSRAGSGRGFGRGRHPFNNRGNFNRGRSFYHGGHSQIGRMGFQDDRGFNIYPDFRQRQFGPQGPVRGGHYAGSRGATFAGPSRPYHDRTWGGIPDGGPSEPIPPRRPYSPGGQFDMPFMGRHFDDPYIYDDNMHGMKRPFYMTDPEPDYMGPHRLRPRLDYADPPIFHGTRQHDSFGAGSRQYPPDYYGSDYGRGSYSSYHGGDVSHGHGYYY</sequence>
<feature type="region of interest" description="Disordered" evidence="3">
    <location>
        <begin position="896"/>
        <end position="916"/>
    </location>
</feature>
<evidence type="ECO:0000256" key="2">
    <source>
        <dbReference type="PROSITE-ProRule" id="PRU00176"/>
    </source>
</evidence>
<feature type="compositionally biased region" description="Basic and acidic residues" evidence="3">
    <location>
        <begin position="379"/>
        <end position="408"/>
    </location>
</feature>
<reference evidence="5 6" key="1">
    <citation type="submission" date="2024-08" db="EMBL/GenBank/DDBJ databases">
        <title>Insights into the chromosomal genome structure of Flemingia macrophylla.</title>
        <authorList>
            <person name="Ding Y."/>
            <person name="Zhao Y."/>
            <person name="Bi W."/>
            <person name="Wu M."/>
            <person name="Zhao G."/>
            <person name="Gong Y."/>
            <person name="Li W."/>
            <person name="Zhang P."/>
        </authorList>
    </citation>
    <scope>NUCLEOTIDE SEQUENCE [LARGE SCALE GENOMIC DNA]</scope>
    <source>
        <strain evidence="5">DYQJB</strain>
        <tissue evidence="5">Leaf</tissue>
    </source>
</reference>
<feature type="domain" description="RRM" evidence="4">
    <location>
        <begin position="530"/>
        <end position="615"/>
    </location>
</feature>
<protein>
    <recommendedName>
        <fullName evidence="4">RRM domain-containing protein</fullName>
    </recommendedName>
</protein>
<dbReference type="SMART" id="SM00360">
    <property type="entry name" value="RRM"/>
    <property type="match status" value="3"/>
</dbReference>
<accession>A0ABD1MD95</accession>
<feature type="region of interest" description="Disordered" evidence="3">
    <location>
        <begin position="1"/>
        <end position="91"/>
    </location>
</feature>
<evidence type="ECO:0000313" key="6">
    <source>
        <dbReference type="Proteomes" id="UP001603857"/>
    </source>
</evidence>
<evidence type="ECO:0000313" key="5">
    <source>
        <dbReference type="EMBL" id="KAL2333777.1"/>
    </source>
</evidence>
<organism evidence="5 6">
    <name type="scientific">Flemingia macrophylla</name>
    <dbReference type="NCBI Taxonomy" id="520843"/>
    <lineage>
        <taxon>Eukaryota</taxon>
        <taxon>Viridiplantae</taxon>
        <taxon>Streptophyta</taxon>
        <taxon>Embryophyta</taxon>
        <taxon>Tracheophyta</taxon>
        <taxon>Spermatophyta</taxon>
        <taxon>Magnoliopsida</taxon>
        <taxon>eudicotyledons</taxon>
        <taxon>Gunneridae</taxon>
        <taxon>Pentapetalae</taxon>
        <taxon>rosids</taxon>
        <taxon>fabids</taxon>
        <taxon>Fabales</taxon>
        <taxon>Fabaceae</taxon>
        <taxon>Papilionoideae</taxon>
        <taxon>50 kb inversion clade</taxon>
        <taxon>NPAAA clade</taxon>
        <taxon>indigoferoid/millettioid clade</taxon>
        <taxon>Phaseoleae</taxon>
        <taxon>Flemingia</taxon>
    </lineage>
</organism>
<feature type="region of interest" description="Disordered" evidence="3">
    <location>
        <begin position="738"/>
        <end position="757"/>
    </location>
</feature>
<dbReference type="InterPro" id="IPR000504">
    <property type="entry name" value="RRM_dom"/>
</dbReference>
<evidence type="ECO:0000256" key="1">
    <source>
        <dbReference type="ARBA" id="ARBA00022884"/>
    </source>
</evidence>